<gene>
    <name evidence="8" type="ORF">BHC47_01055</name>
</gene>
<feature type="domain" description="RDD" evidence="7">
    <location>
        <begin position="18"/>
        <end position="132"/>
    </location>
</feature>
<evidence type="ECO:0000256" key="6">
    <source>
        <dbReference type="SAM" id="Phobius"/>
    </source>
</evidence>
<evidence type="ECO:0000256" key="4">
    <source>
        <dbReference type="ARBA" id="ARBA00022989"/>
    </source>
</evidence>
<evidence type="ECO:0000256" key="3">
    <source>
        <dbReference type="ARBA" id="ARBA00022692"/>
    </source>
</evidence>
<feature type="transmembrane region" description="Helical" evidence="6">
    <location>
        <begin position="135"/>
        <end position="162"/>
    </location>
</feature>
<evidence type="ECO:0000256" key="1">
    <source>
        <dbReference type="ARBA" id="ARBA00004651"/>
    </source>
</evidence>
<keyword evidence="3 6" id="KW-0812">Transmembrane</keyword>
<dbReference type="InterPro" id="IPR051791">
    <property type="entry name" value="Pra-immunoreactive"/>
</dbReference>
<comment type="caution">
    <text evidence="8">The sequence shown here is derived from an EMBL/GenBank/DDBJ whole genome shotgun (WGS) entry which is preliminary data.</text>
</comment>
<dbReference type="EMBL" id="MEIV01000077">
    <property type="protein sequence ID" value="PIT60483.1"/>
    <property type="molecule type" value="Genomic_DNA"/>
</dbReference>
<feature type="transmembrane region" description="Helical" evidence="6">
    <location>
        <begin position="53"/>
        <end position="76"/>
    </location>
</feature>
<keyword evidence="4 6" id="KW-1133">Transmembrane helix</keyword>
<proteinExistence type="predicted"/>
<feature type="transmembrane region" description="Helical" evidence="6">
    <location>
        <begin position="111"/>
        <end position="129"/>
    </location>
</feature>
<evidence type="ECO:0000256" key="2">
    <source>
        <dbReference type="ARBA" id="ARBA00022475"/>
    </source>
</evidence>
<organism evidence="8 9">
    <name type="scientific">Snodgrassella alvi</name>
    <dbReference type="NCBI Taxonomy" id="1196083"/>
    <lineage>
        <taxon>Bacteria</taxon>
        <taxon>Pseudomonadati</taxon>
        <taxon>Pseudomonadota</taxon>
        <taxon>Betaproteobacteria</taxon>
        <taxon>Neisseriales</taxon>
        <taxon>Neisseriaceae</taxon>
        <taxon>Snodgrassella</taxon>
    </lineage>
</organism>
<sequence length="198" mass="23002">MQALLNKDGISTKDHVAATPLQRVIAGMINIQLYLAPAIVMFIVLHIRPFSDICFYITLACIIFLIILPVWQCYWMRTRGQSIGKKILGIRIIRLDNRPPNFWTIVIKREIIYYIYIFILAISIFYLPGPHNQVFFAFFLLIPLNLLLSVTTLPLLLIMILIDIFNFMCLYRLFSNKFLSVTLQDKFAKTIVVQNVSK</sequence>
<dbReference type="PANTHER" id="PTHR36115">
    <property type="entry name" value="PROLINE-RICH ANTIGEN HOMOLOG-RELATED"/>
    <property type="match status" value="1"/>
</dbReference>
<keyword evidence="2" id="KW-1003">Cell membrane</keyword>
<dbReference type="GO" id="GO:0005886">
    <property type="term" value="C:plasma membrane"/>
    <property type="evidence" value="ECO:0007669"/>
    <property type="project" value="UniProtKB-SubCell"/>
</dbReference>
<evidence type="ECO:0000313" key="8">
    <source>
        <dbReference type="EMBL" id="PIT60483.1"/>
    </source>
</evidence>
<evidence type="ECO:0000256" key="5">
    <source>
        <dbReference type="ARBA" id="ARBA00023136"/>
    </source>
</evidence>
<dbReference type="Pfam" id="PF06271">
    <property type="entry name" value="RDD"/>
    <property type="match status" value="1"/>
</dbReference>
<reference evidence="8 9" key="1">
    <citation type="journal article" date="2017" name="MBio">
        <title>Type VI secretion-mediated competition in the bee gut microbiome.</title>
        <authorList>
            <person name="Steele M.I."/>
            <person name="Kwong W.K."/>
            <person name="Powell J.E."/>
            <person name="Whiteley M."/>
            <person name="Moran N.A."/>
        </authorList>
    </citation>
    <scope>NUCLEOTIDE SEQUENCE [LARGE SCALE GENOMIC DNA]</scope>
    <source>
        <strain evidence="8 9">PEB0171</strain>
    </source>
</reference>
<evidence type="ECO:0000259" key="7">
    <source>
        <dbReference type="Pfam" id="PF06271"/>
    </source>
</evidence>
<keyword evidence="5 6" id="KW-0472">Membrane</keyword>
<evidence type="ECO:0000313" key="9">
    <source>
        <dbReference type="Proteomes" id="UP000231094"/>
    </source>
</evidence>
<name>A0A2N9Y1G3_9NEIS</name>
<dbReference type="AlphaFoldDB" id="A0A2N9Y1G3"/>
<feature type="transmembrane region" description="Helical" evidence="6">
    <location>
        <begin position="21"/>
        <end position="47"/>
    </location>
</feature>
<dbReference type="Proteomes" id="UP000231094">
    <property type="component" value="Unassembled WGS sequence"/>
</dbReference>
<accession>A0A2N9Y1G3</accession>
<comment type="subcellular location">
    <subcellularLocation>
        <location evidence="1">Cell membrane</location>
        <topology evidence="1">Multi-pass membrane protein</topology>
    </subcellularLocation>
</comment>
<protein>
    <recommendedName>
        <fullName evidence="7">RDD domain-containing protein</fullName>
    </recommendedName>
</protein>
<dbReference type="InterPro" id="IPR010432">
    <property type="entry name" value="RDD"/>
</dbReference>